<organism evidence="1 2">
    <name type="scientific">Mesorhizobium montanum</name>
    <dbReference type="NCBI Taxonomy" id="3072323"/>
    <lineage>
        <taxon>Bacteria</taxon>
        <taxon>Pseudomonadati</taxon>
        <taxon>Pseudomonadota</taxon>
        <taxon>Alphaproteobacteria</taxon>
        <taxon>Hyphomicrobiales</taxon>
        <taxon>Phyllobacteriaceae</taxon>
        <taxon>Mesorhizobium</taxon>
    </lineage>
</organism>
<dbReference type="InterPro" id="IPR011660">
    <property type="entry name" value="VapB-like"/>
</dbReference>
<sequence>MTININNQEADRLTRAFAKAEGVGITEAIVIAMREALERRRNLETPLETAARLRAEFGIKLSAQARKPLPRSVYDELSGDD</sequence>
<dbReference type="EMBL" id="JAVIJF010000031">
    <property type="protein sequence ID" value="MDX8528857.1"/>
    <property type="molecule type" value="Genomic_DNA"/>
</dbReference>
<comment type="caution">
    <text evidence="1">The sequence shown here is derived from an EMBL/GenBank/DDBJ whole genome shotgun (WGS) entry which is preliminary data.</text>
</comment>
<evidence type="ECO:0000313" key="1">
    <source>
        <dbReference type="EMBL" id="MDX8528857.1"/>
    </source>
</evidence>
<keyword evidence="2" id="KW-1185">Reference proteome</keyword>
<gene>
    <name evidence="1" type="ORF">RFM68_30740</name>
</gene>
<name>A0ABU4ZTX4_9HYPH</name>
<dbReference type="Proteomes" id="UP001276840">
    <property type="component" value="Unassembled WGS sequence"/>
</dbReference>
<evidence type="ECO:0000313" key="2">
    <source>
        <dbReference type="Proteomes" id="UP001276840"/>
    </source>
</evidence>
<dbReference type="RefSeq" id="WP_320236741.1">
    <property type="nucleotide sequence ID" value="NZ_JAVIJF010000031.1"/>
</dbReference>
<dbReference type="Pfam" id="PF07704">
    <property type="entry name" value="PSK_trans_fac"/>
    <property type="match status" value="1"/>
</dbReference>
<accession>A0ABU4ZTX4</accession>
<proteinExistence type="predicted"/>
<reference evidence="1 2" key="1">
    <citation type="submission" date="2023-08" db="EMBL/GenBank/DDBJ databases">
        <title>Implementing the SeqCode for naming new Mesorhizobium species isolated from Vachellia karroo root nodules.</title>
        <authorList>
            <person name="Van Lill M."/>
        </authorList>
    </citation>
    <scope>NUCLEOTIDE SEQUENCE [LARGE SCALE GENOMIC DNA]</scope>
    <source>
        <strain evidence="1 2">MSK 1335</strain>
    </source>
</reference>
<protein>
    <submittedName>
        <fullName evidence="1">Type II toxin-antitoxin system VapB family antitoxin</fullName>
    </submittedName>
</protein>